<accession>A0A8S9RF83</accession>
<proteinExistence type="predicted"/>
<dbReference type="AlphaFoldDB" id="A0A8S9RF83"/>
<dbReference type="Proteomes" id="UP000712600">
    <property type="component" value="Unassembled WGS sequence"/>
</dbReference>
<name>A0A8S9RF83_BRACR</name>
<evidence type="ECO:0000313" key="1">
    <source>
        <dbReference type="EMBL" id="KAF3571376.1"/>
    </source>
</evidence>
<evidence type="ECO:0000313" key="2">
    <source>
        <dbReference type="Proteomes" id="UP000712600"/>
    </source>
</evidence>
<sequence>MIQDQEWFKGHNKAVLGEIKGEVMNDPLMGFDSFYYHPKHPPGPENTRKWLWKKIGGRIPLPMVETALKADITRREGRRPDSTLRGQDSLEGGCRVETGFMGVPWMGTLDAPVVKARLIGFIGTWFHGRLGKGEDSSVLSHVGWGDVHGLGRTDHDRDPYDLALLEVARNIAEDFPKVLGLWGWLAE</sequence>
<protein>
    <submittedName>
        <fullName evidence="1">Uncharacterized protein</fullName>
    </submittedName>
</protein>
<comment type="caution">
    <text evidence="1">The sequence shown here is derived from an EMBL/GenBank/DDBJ whole genome shotgun (WGS) entry which is preliminary data.</text>
</comment>
<dbReference type="EMBL" id="QGKX02000095">
    <property type="protein sequence ID" value="KAF3571376.1"/>
    <property type="molecule type" value="Genomic_DNA"/>
</dbReference>
<organism evidence="1 2">
    <name type="scientific">Brassica cretica</name>
    <name type="common">Mustard</name>
    <dbReference type="NCBI Taxonomy" id="69181"/>
    <lineage>
        <taxon>Eukaryota</taxon>
        <taxon>Viridiplantae</taxon>
        <taxon>Streptophyta</taxon>
        <taxon>Embryophyta</taxon>
        <taxon>Tracheophyta</taxon>
        <taxon>Spermatophyta</taxon>
        <taxon>Magnoliopsida</taxon>
        <taxon>eudicotyledons</taxon>
        <taxon>Gunneridae</taxon>
        <taxon>Pentapetalae</taxon>
        <taxon>rosids</taxon>
        <taxon>malvids</taxon>
        <taxon>Brassicales</taxon>
        <taxon>Brassicaceae</taxon>
        <taxon>Brassiceae</taxon>
        <taxon>Brassica</taxon>
    </lineage>
</organism>
<gene>
    <name evidence="1" type="ORF">F2Q69_00059334</name>
</gene>
<reference evidence="1" key="1">
    <citation type="submission" date="2019-12" db="EMBL/GenBank/DDBJ databases">
        <title>Genome sequencing and annotation of Brassica cretica.</title>
        <authorList>
            <person name="Studholme D.J."/>
            <person name="Sarris P."/>
        </authorList>
    </citation>
    <scope>NUCLEOTIDE SEQUENCE</scope>
    <source>
        <strain evidence="1">PFS-109/04</strain>
        <tissue evidence="1">Leaf</tissue>
    </source>
</reference>